<proteinExistence type="predicted"/>
<reference evidence="3" key="1">
    <citation type="journal article" date="2019" name="Int. J. Syst. Evol. Microbiol.">
        <title>The Global Catalogue of Microorganisms (GCM) 10K type strain sequencing project: providing services to taxonomists for standard genome sequencing and annotation.</title>
        <authorList>
            <consortium name="The Broad Institute Genomics Platform"/>
            <consortium name="The Broad Institute Genome Sequencing Center for Infectious Disease"/>
            <person name="Wu L."/>
            <person name="Ma J."/>
        </authorList>
    </citation>
    <scope>NUCLEOTIDE SEQUENCE [LARGE SCALE GENOMIC DNA]</scope>
    <source>
        <strain evidence="3">JCM 17695</strain>
    </source>
</reference>
<evidence type="ECO:0000313" key="2">
    <source>
        <dbReference type="EMBL" id="MFC7614402.1"/>
    </source>
</evidence>
<sequence length="70" mass="7893">MNLTEYAVRALTHLPGLRRRDGLTRRTAGLLVERGRIVLFLDGLDEMPSGRRGRRSSRSTGRRRVGRGSC</sequence>
<name>A0ABW2TN75_9PSEU</name>
<evidence type="ECO:0000313" key="3">
    <source>
        <dbReference type="Proteomes" id="UP001596512"/>
    </source>
</evidence>
<keyword evidence="3" id="KW-1185">Reference proteome</keyword>
<feature type="region of interest" description="Disordered" evidence="1">
    <location>
        <begin position="48"/>
        <end position="70"/>
    </location>
</feature>
<accession>A0ABW2TN75</accession>
<protein>
    <submittedName>
        <fullName evidence="2">Uncharacterized protein</fullName>
    </submittedName>
</protein>
<dbReference type="Proteomes" id="UP001596512">
    <property type="component" value="Unassembled WGS sequence"/>
</dbReference>
<gene>
    <name evidence="2" type="ORF">ACFQV2_13605</name>
</gene>
<dbReference type="EMBL" id="JBHTEY010000004">
    <property type="protein sequence ID" value="MFC7614402.1"/>
    <property type="molecule type" value="Genomic_DNA"/>
</dbReference>
<evidence type="ECO:0000256" key="1">
    <source>
        <dbReference type="SAM" id="MobiDB-lite"/>
    </source>
</evidence>
<comment type="caution">
    <text evidence="2">The sequence shown here is derived from an EMBL/GenBank/DDBJ whole genome shotgun (WGS) entry which is preliminary data.</text>
</comment>
<feature type="compositionally biased region" description="Basic residues" evidence="1">
    <location>
        <begin position="51"/>
        <end position="70"/>
    </location>
</feature>
<organism evidence="2 3">
    <name type="scientific">Actinokineospora soli</name>
    <dbReference type="NCBI Taxonomy" id="1048753"/>
    <lineage>
        <taxon>Bacteria</taxon>
        <taxon>Bacillati</taxon>
        <taxon>Actinomycetota</taxon>
        <taxon>Actinomycetes</taxon>
        <taxon>Pseudonocardiales</taxon>
        <taxon>Pseudonocardiaceae</taxon>
        <taxon>Actinokineospora</taxon>
    </lineage>
</organism>